<name>A0A4Q0MPB9_9HYPH</name>
<dbReference type="Gene3D" id="2.150.10.10">
    <property type="entry name" value="Serralysin-like metalloprotease, C-terminal"/>
    <property type="match status" value="1"/>
</dbReference>
<proteinExistence type="predicted"/>
<evidence type="ECO:0000313" key="1">
    <source>
        <dbReference type="EMBL" id="RXF75650.1"/>
    </source>
</evidence>
<dbReference type="Proteomes" id="UP000289708">
    <property type="component" value="Unassembled WGS sequence"/>
</dbReference>
<dbReference type="EMBL" id="RYFI01000001">
    <property type="protein sequence ID" value="RXF75650.1"/>
    <property type="molecule type" value="Genomic_DNA"/>
</dbReference>
<dbReference type="Pfam" id="PF00353">
    <property type="entry name" value="HemolysinCabind"/>
    <property type="match status" value="1"/>
</dbReference>
<organism evidence="1 2">
    <name type="scientific">Hansschlegelia zhihuaiae</name>
    <dbReference type="NCBI Taxonomy" id="405005"/>
    <lineage>
        <taxon>Bacteria</taxon>
        <taxon>Pseudomonadati</taxon>
        <taxon>Pseudomonadota</taxon>
        <taxon>Alphaproteobacteria</taxon>
        <taxon>Hyphomicrobiales</taxon>
        <taxon>Methylopilaceae</taxon>
        <taxon>Hansschlegelia</taxon>
    </lineage>
</organism>
<accession>A0A4Q0MPB9</accession>
<dbReference type="PRINTS" id="PR00313">
    <property type="entry name" value="CABNDNGRPT"/>
</dbReference>
<dbReference type="InterPro" id="IPR001343">
    <property type="entry name" value="Hemolysn_Ca-bd"/>
</dbReference>
<dbReference type="SUPFAM" id="SSF51120">
    <property type="entry name" value="beta-Roll"/>
    <property type="match status" value="1"/>
</dbReference>
<gene>
    <name evidence="1" type="ORF">EK403_02095</name>
</gene>
<evidence type="ECO:0000313" key="2">
    <source>
        <dbReference type="Proteomes" id="UP000289708"/>
    </source>
</evidence>
<dbReference type="RefSeq" id="WP_128775829.1">
    <property type="nucleotide sequence ID" value="NZ_RYFI01000001.1"/>
</dbReference>
<sequence length="250" mass="27094">MATFTIYDRVAFDLDNFDLSELADGESYLATSTVFRVAYGGGAGDEFRGSGLQYDRNGYPTAGVVTAYDQIDNGYLLQISGMSIKAKDLGDAAKTSSTSDDRQVFIKALFGDDRFNGGAKGDHIQSYKGDDTLYGGEGRDTLEGGKGDDVFVFDTVITSKNVDVIDDFNWKADTIVLDHDIFSRAGDIGSPEKSAFHVGAKAHDGDDRIIYAKRSGELLYDPDGDGNAKAKVFAMVDHDLGITHKDFEII</sequence>
<dbReference type="OrthoDB" id="419320at2"/>
<dbReference type="GO" id="GO:0005509">
    <property type="term" value="F:calcium ion binding"/>
    <property type="evidence" value="ECO:0007669"/>
    <property type="project" value="InterPro"/>
</dbReference>
<dbReference type="PROSITE" id="PS00330">
    <property type="entry name" value="HEMOLYSIN_CALCIUM"/>
    <property type="match status" value="2"/>
</dbReference>
<dbReference type="AlphaFoldDB" id="A0A4Q0MPB9"/>
<dbReference type="InterPro" id="IPR018511">
    <property type="entry name" value="Hemolysin-typ_Ca-bd_CS"/>
</dbReference>
<dbReference type="InterPro" id="IPR011049">
    <property type="entry name" value="Serralysin-like_metalloprot_C"/>
</dbReference>
<comment type="caution">
    <text evidence="1">The sequence shown here is derived from an EMBL/GenBank/DDBJ whole genome shotgun (WGS) entry which is preliminary data.</text>
</comment>
<protein>
    <recommendedName>
        <fullName evidence="3">Calcium-binding protein</fullName>
    </recommendedName>
</protein>
<evidence type="ECO:0008006" key="3">
    <source>
        <dbReference type="Google" id="ProtNLM"/>
    </source>
</evidence>
<keyword evidence="2" id="KW-1185">Reference proteome</keyword>
<reference evidence="1 2" key="1">
    <citation type="submission" date="2018-12" db="EMBL/GenBank/DDBJ databases">
        <title>bacterium Hansschlegelia zhihuaiae S113.</title>
        <authorList>
            <person name="He J."/>
        </authorList>
    </citation>
    <scope>NUCLEOTIDE SEQUENCE [LARGE SCALE GENOMIC DNA]</scope>
    <source>
        <strain evidence="1 2">S 113</strain>
    </source>
</reference>